<dbReference type="EMBL" id="JACHEA010000001">
    <property type="protein sequence ID" value="MBB5338688.1"/>
    <property type="molecule type" value="Genomic_DNA"/>
</dbReference>
<organism evidence="1 2">
    <name type="scientific">Tunturiibacter gelidiferens</name>
    <dbReference type="NCBI Taxonomy" id="3069689"/>
    <lineage>
        <taxon>Bacteria</taxon>
        <taxon>Pseudomonadati</taxon>
        <taxon>Acidobacteriota</taxon>
        <taxon>Terriglobia</taxon>
        <taxon>Terriglobales</taxon>
        <taxon>Acidobacteriaceae</taxon>
        <taxon>Tunturiibacter</taxon>
    </lineage>
</organism>
<proteinExistence type="predicted"/>
<sequence length="328" mass="35684">MDKQTLAGIRISTEWAVGVGSMLALIAGMGVLTKTAIVLLVVAGIAGLSFAAFEHGWIQKPARRAILVLAVIWFGMGFLGFKTWPPKERVKITPDISWFPAPIKAGDPLTNSQLNAVLTVEGIPIDGKPDYTPAPGATLQSGNQTLHVKFIPSDEVRFAPAEKSVAVVVTSSTATEYPILPTIRFRGVNFMRMDNGQLILPMSIRTTGSGTIHVLTNAWSIAQSPAPSTPELEIEAEDRFWSKFQELLKQRKSATLETSFMPDVEGEVPITLGPEISGGIPLMKKLGGRIYVAVQFREGLHNKVMEQSCFSVDVITNYSRLCSKHNIP</sequence>
<evidence type="ECO:0000313" key="2">
    <source>
        <dbReference type="Proteomes" id="UP000569005"/>
    </source>
</evidence>
<dbReference type="Proteomes" id="UP000569005">
    <property type="component" value="Unassembled WGS sequence"/>
</dbReference>
<name>A0ACC5NWG2_9BACT</name>
<evidence type="ECO:0000313" key="1">
    <source>
        <dbReference type="EMBL" id="MBB5338688.1"/>
    </source>
</evidence>
<keyword evidence="2" id="KW-1185">Reference proteome</keyword>
<gene>
    <name evidence="1" type="ORF">HDF13_001021</name>
</gene>
<accession>A0ACC5NWG2</accession>
<comment type="caution">
    <text evidence="1">The sequence shown here is derived from an EMBL/GenBank/DDBJ whole genome shotgun (WGS) entry which is preliminary data.</text>
</comment>
<reference evidence="1" key="1">
    <citation type="submission" date="2020-08" db="EMBL/GenBank/DDBJ databases">
        <title>Genomic Encyclopedia of Type Strains, Phase IV (KMG-V): Genome sequencing to study the core and pangenomes of soil and plant-associated prokaryotes.</title>
        <authorList>
            <person name="Whitman W."/>
        </authorList>
    </citation>
    <scope>NUCLEOTIDE SEQUENCE</scope>
    <source>
        <strain evidence="1">M8UP15</strain>
    </source>
</reference>
<protein>
    <submittedName>
        <fullName evidence="1">Uncharacterized protein</fullName>
    </submittedName>
</protein>